<dbReference type="OrthoDB" id="6196416at2"/>
<organism evidence="1 2">
    <name type="scientific">Thioflavicoccus mobilis 8321</name>
    <dbReference type="NCBI Taxonomy" id="765912"/>
    <lineage>
        <taxon>Bacteria</taxon>
        <taxon>Pseudomonadati</taxon>
        <taxon>Pseudomonadota</taxon>
        <taxon>Gammaproteobacteria</taxon>
        <taxon>Chromatiales</taxon>
        <taxon>Chromatiaceae</taxon>
        <taxon>Thioflavicoccus</taxon>
    </lineage>
</organism>
<evidence type="ECO:0000313" key="2">
    <source>
        <dbReference type="Proteomes" id="UP000010816"/>
    </source>
</evidence>
<protein>
    <submittedName>
        <fullName evidence="1">Uncharacterized protein</fullName>
    </submittedName>
</protein>
<sequence>MIPRPGDGPQGPLVATCRLAYDGRYPHVHAFASMLKFRVVSILVMALLAAGCGDIERGKKDMALESTLSGYRSALRWGYYETAWSYLHPDLRDGSLEVDWAGRVRVVGYDVVQSPVMIDEATVSQVVQINYVDEDVQRMHGLVDRQVWRYAPDEHRWWLYSGLPAFE</sequence>
<dbReference type="Proteomes" id="UP000010816">
    <property type="component" value="Chromosome"/>
</dbReference>
<keyword evidence="2" id="KW-1185">Reference proteome</keyword>
<dbReference type="RefSeq" id="WP_015279140.1">
    <property type="nucleotide sequence ID" value="NC_019940.1"/>
</dbReference>
<evidence type="ECO:0000313" key="1">
    <source>
        <dbReference type="EMBL" id="AGA88990.1"/>
    </source>
</evidence>
<dbReference type="AlphaFoldDB" id="L0GUH2"/>
<dbReference type="HOGENOM" id="CLU_139726_0_0_6"/>
<dbReference type="KEGG" id="tmb:Thimo_0115"/>
<proteinExistence type="predicted"/>
<dbReference type="EMBL" id="CP003051">
    <property type="protein sequence ID" value="AGA88990.1"/>
    <property type="molecule type" value="Genomic_DNA"/>
</dbReference>
<gene>
    <name evidence="1" type="ORF">Thimo_0115</name>
</gene>
<dbReference type="STRING" id="765912.Thimo_0115"/>
<reference evidence="1 2" key="1">
    <citation type="submission" date="2011-09" db="EMBL/GenBank/DDBJ databases">
        <title>Complete sequence of chromosome of Thioflavicoccus mobilis 8321.</title>
        <authorList>
            <consortium name="US DOE Joint Genome Institute"/>
            <person name="Lucas S."/>
            <person name="Han J."/>
            <person name="Lapidus A."/>
            <person name="Cheng J.-F."/>
            <person name="Goodwin L."/>
            <person name="Pitluck S."/>
            <person name="Peters L."/>
            <person name="Ovchinnikova G."/>
            <person name="Lu M."/>
            <person name="Detter J.C."/>
            <person name="Han C."/>
            <person name="Tapia R."/>
            <person name="Land M."/>
            <person name="Hauser L."/>
            <person name="Kyrpides N."/>
            <person name="Ivanova N."/>
            <person name="Pagani I."/>
            <person name="Vogl K."/>
            <person name="Liu Z."/>
            <person name="Imhoff J."/>
            <person name="Thiel V."/>
            <person name="Frigaard N.-U."/>
            <person name="Bryant D."/>
            <person name="Woyke T."/>
        </authorList>
    </citation>
    <scope>NUCLEOTIDE SEQUENCE [LARGE SCALE GENOMIC DNA]</scope>
    <source>
        <strain evidence="1 2">8321</strain>
    </source>
</reference>
<name>L0GUH2_9GAMM</name>
<dbReference type="eggNOG" id="ENOG5032RMU">
    <property type="taxonomic scope" value="Bacteria"/>
</dbReference>
<accession>L0GUH2</accession>